<evidence type="ECO:0000313" key="3">
    <source>
        <dbReference type="Proteomes" id="UP000032430"/>
    </source>
</evidence>
<dbReference type="AlphaFoldDB" id="A0A098G2T7"/>
<protein>
    <submittedName>
        <fullName evidence="2">Uncharacterized protein</fullName>
    </submittedName>
</protein>
<feature type="signal peptide" evidence="1">
    <location>
        <begin position="1"/>
        <end position="19"/>
    </location>
</feature>
<dbReference type="HOGENOM" id="CLU_1426380_0_0_6"/>
<dbReference type="EMBL" id="LN614827">
    <property type="protein sequence ID" value="CEG56768.1"/>
    <property type="molecule type" value="Genomic_DNA"/>
</dbReference>
<dbReference type="KEGG" id="lfa:LFA_1342"/>
<keyword evidence="3" id="KW-1185">Reference proteome</keyword>
<evidence type="ECO:0000256" key="1">
    <source>
        <dbReference type="SAM" id="SignalP"/>
    </source>
</evidence>
<reference evidence="3" key="1">
    <citation type="submission" date="2014-09" db="EMBL/GenBank/DDBJ databases">
        <authorList>
            <person name="Gomez-Valero L."/>
        </authorList>
    </citation>
    <scope>NUCLEOTIDE SEQUENCE [LARGE SCALE GENOMIC DNA]</scope>
    <source>
        <strain evidence="3">ATCC700992</strain>
    </source>
</reference>
<name>A0A098G2T7_9GAMM</name>
<evidence type="ECO:0000313" key="2">
    <source>
        <dbReference type="EMBL" id="CEG56768.1"/>
    </source>
</evidence>
<gene>
    <name evidence="2" type="ORF">LFA_1342</name>
</gene>
<proteinExistence type="predicted"/>
<accession>A0A098G2T7</accession>
<organism evidence="2 3">
    <name type="scientific">Legionella fallonii LLAP-10</name>
    <dbReference type="NCBI Taxonomy" id="1212491"/>
    <lineage>
        <taxon>Bacteria</taxon>
        <taxon>Pseudomonadati</taxon>
        <taxon>Pseudomonadota</taxon>
        <taxon>Gammaproteobacteria</taxon>
        <taxon>Legionellales</taxon>
        <taxon>Legionellaceae</taxon>
        <taxon>Legionella</taxon>
    </lineage>
</organism>
<dbReference type="RefSeq" id="WP_045095384.1">
    <property type="nucleotide sequence ID" value="NZ_LN614827.1"/>
</dbReference>
<dbReference type="OrthoDB" id="9772442at2"/>
<keyword evidence="1" id="KW-0732">Signal</keyword>
<feature type="chain" id="PRO_5001942079" evidence="1">
    <location>
        <begin position="20"/>
        <end position="190"/>
    </location>
</feature>
<sequence length="190" mass="21792">MKKLLLIIITLVYVTSAPADINKCLSKIRGYKVVKSTVYSFTVDKEKACFFAFYITNPAPGTDVHGDGNTGDSLWYGYYKMNNPDKIYEFPKPKNNLWSSICTIHAVSFYPMHGGKKRDVTIIGACDKQNAVNYTFPLVFIWQGDKYVLDDDVYKALYGAIALTVADVREYIKFPMTQYKVLRDRYEVKR</sequence>
<dbReference type="Proteomes" id="UP000032430">
    <property type="component" value="Chromosome I"/>
</dbReference>
<dbReference type="STRING" id="1212491.LFA_1342"/>